<evidence type="ECO:0000256" key="10">
    <source>
        <dbReference type="ARBA" id="ARBA00023286"/>
    </source>
</evidence>
<evidence type="ECO:0000256" key="11">
    <source>
        <dbReference type="ARBA" id="ARBA00023303"/>
    </source>
</evidence>
<dbReference type="PANTHER" id="PTHR18966">
    <property type="entry name" value="IONOTROPIC GLUTAMATE RECEPTOR"/>
    <property type="match status" value="1"/>
</dbReference>
<dbReference type="EMBL" id="JACVVK020000404">
    <property type="protein sequence ID" value="KAK7475508.1"/>
    <property type="molecule type" value="Genomic_DNA"/>
</dbReference>
<dbReference type="AlphaFoldDB" id="A0ABD0JKK2"/>
<keyword evidence="9" id="KW-0325">Glycoprotein</keyword>
<feature type="transmembrane region" description="Helical" evidence="15">
    <location>
        <begin position="185"/>
        <end position="206"/>
    </location>
</feature>
<feature type="binding site" evidence="12">
    <location>
        <position position="271"/>
    </location>
    <ligand>
        <name>L-glutamate</name>
        <dbReference type="ChEBI" id="CHEBI:29985"/>
    </ligand>
</feature>
<evidence type="ECO:0000256" key="4">
    <source>
        <dbReference type="ARBA" id="ARBA00022692"/>
    </source>
</evidence>
<keyword evidence="4 15" id="KW-0812">Transmembrane</keyword>
<evidence type="ECO:0000256" key="2">
    <source>
        <dbReference type="ARBA" id="ARBA00022448"/>
    </source>
</evidence>
<feature type="binding site" evidence="12">
    <location>
        <position position="104"/>
    </location>
    <ligand>
        <name>L-glutamate</name>
        <dbReference type="ChEBI" id="CHEBI:29985"/>
    </ligand>
</feature>
<feature type="compositionally biased region" description="Basic and acidic residues" evidence="14">
    <location>
        <begin position="463"/>
        <end position="479"/>
    </location>
</feature>
<name>A0ABD0JKK2_9CAEN</name>
<evidence type="ECO:0000256" key="15">
    <source>
        <dbReference type="SAM" id="Phobius"/>
    </source>
</evidence>
<sequence length="479" mass="53121">MRLPIVVCFFLVSFFAPCVRAADTPQQAPFVQPTSKAPLKYEGLLIDVLTELTKRANLSFSMEPQEDNRYGYEESPGNFTGIIGSLQQGKAHLAVADLTVTSGRHKGVAFTYPILRAGHKILYKVPDSSSIGEGFTVLLAPFTAGLWVLIFLMFIAVSVIFYVIGRFSPYEDHAFVGKAATYEGLTFINSFLYVFSSLTFQGYTAAPRSMSGRVMAAIWWMFTMLVIAAYTASLAAIFLAIKPSVRSLPFATFDELSKQSKVAYGIVGGGSTEYYLKTSTQPVQKRLWGTINAHDKNLMVDSVNAGIMRVAQSDGDFALIMEGPLAEYFASQPPCNLMALGEPLSEHAYAFACNDTQLCHKLNQYILSMIEDDFIYQTKEKWLHGGCRTDDTAEYIFQGLAFFDTFGGTPEYYASRSVTLRRFGVAFLLLLIGIVASAIVLVAEIFYAKRRGTAVPQRLPRMGGEDQQRIDREFRDEDA</sequence>
<dbReference type="Gene3D" id="3.40.190.10">
    <property type="entry name" value="Periplasmic binding protein-like II"/>
    <property type="match status" value="2"/>
</dbReference>
<evidence type="ECO:0000313" key="19">
    <source>
        <dbReference type="EMBL" id="KAK7475508.1"/>
    </source>
</evidence>
<feature type="site" description="Interaction with the cone snail toxin Con-ikot-ikot" evidence="13">
    <location>
        <position position="277"/>
    </location>
</feature>
<evidence type="ECO:0000256" key="9">
    <source>
        <dbReference type="ARBA" id="ARBA00023180"/>
    </source>
</evidence>
<dbReference type="InterPro" id="IPR019594">
    <property type="entry name" value="Glu/Gly-bd"/>
</dbReference>
<feature type="binding site" evidence="12">
    <location>
        <position position="322"/>
    </location>
    <ligand>
        <name>L-glutamate</name>
        <dbReference type="ChEBI" id="CHEBI:29985"/>
    </ligand>
</feature>
<keyword evidence="20" id="KW-1185">Reference proteome</keyword>
<feature type="domain" description="Ionotropic glutamate receptor L-glutamate and glycine-binding" evidence="18">
    <location>
        <begin position="29"/>
        <end position="88"/>
    </location>
</feature>
<dbReference type="SUPFAM" id="SSF53850">
    <property type="entry name" value="Periplasmic binding protein-like II"/>
    <property type="match status" value="1"/>
</dbReference>
<feature type="transmembrane region" description="Helical" evidence="15">
    <location>
        <begin position="144"/>
        <end position="164"/>
    </location>
</feature>
<feature type="transmembrane region" description="Helical" evidence="15">
    <location>
        <begin position="425"/>
        <end position="448"/>
    </location>
</feature>
<dbReference type="FunFam" id="1.10.287.70:FF:000143">
    <property type="entry name" value="Probable glutamate receptor"/>
    <property type="match status" value="1"/>
</dbReference>
<feature type="binding site" evidence="12">
    <location>
        <position position="272"/>
    </location>
    <ligand>
        <name>L-glutamate</name>
        <dbReference type="ChEBI" id="CHEBI:29985"/>
    </ligand>
</feature>
<proteinExistence type="predicted"/>
<comment type="subcellular location">
    <subcellularLocation>
        <location evidence="1">Cell membrane</location>
        <topology evidence="1">Multi-pass membrane protein</topology>
    </subcellularLocation>
</comment>
<keyword evidence="10" id="KW-1071">Ligand-gated ion channel</keyword>
<evidence type="ECO:0000256" key="12">
    <source>
        <dbReference type="PIRSR" id="PIRSR601508-1"/>
    </source>
</evidence>
<keyword evidence="2" id="KW-0813">Transport</keyword>
<dbReference type="SUPFAM" id="SSF81324">
    <property type="entry name" value="Voltage-gated potassium channels"/>
    <property type="match status" value="1"/>
</dbReference>
<keyword evidence="11" id="KW-0407">Ion channel</keyword>
<organism evidence="19 20">
    <name type="scientific">Batillaria attramentaria</name>
    <dbReference type="NCBI Taxonomy" id="370345"/>
    <lineage>
        <taxon>Eukaryota</taxon>
        <taxon>Metazoa</taxon>
        <taxon>Spiralia</taxon>
        <taxon>Lophotrochozoa</taxon>
        <taxon>Mollusca</taxon>
        <taxon>Gastropoda</taxon>
        <taxon>Caenogastropoda</taxon>
        <taxon>Sorbeoconcha</taxon>
        <taxon>Cerithioidea</taxon>
        <taxon>Batillariidae</taxon>
        <taxon>Batillaria</taxon>
    </lineage>
</organism>
<evidence type="ECO:0000256" key="1">
    <source>
        <dbReference type="ARBA" id="ARBA00004651"/>
    </source>
</evidence>
<keyword evidence="8" id="KW-0675">Receptor</keyword>
<protein>
    <recommendedName>
        <fullName evidence="21">Ionotropic glutamate receptor C-terminal domain-containing protein</fullName>
    </recommendedName>
</protein>
<evidence type="ECO:0000256" key="8">
    <source>
        <dbReference type="ARBA" id="ARBA00023170"/>
    </source>
</evidence>
<evidence type="ECO:0000256" key="3">
    <source>
        <dbReference type="ARBA" id="ARBA00022475"/>
    </source>
</evidence>
<evidence type="ECO:0000259" key="17">
    <source>
        <dbReference type="SMART" id="SM00079"/>
    </source>
</evidence>
<evidence type="ECO:0000256" key="14">
    <source>
        <dbReference type="SAM" id="MobiDB-lite"/>
    </source>
</evidence>
<reference evidence="19 20" key="1">
    <citation type="journal article" date="2023" name="Sci. Data">
        <title>Genome assembly of the Korean intertidal mud-creeper Batillaria attramentaria.</title>
        <authorList>
            <person name="Patra A.K."/>
            <person name="Ho P.T."/>
            <person name="Jun S."/>
            <person name="Lee S.J."/>
            <person name="Kim Y."/>
            <person name="Won Y.J."/>
        </authorList>
    </citation>
    <scope>NUCLEOTIDE SEQUENCE [LARGE SCALE GENOMIC DNA]</scope>
    <source>
        <strain evidence="19">Wonlab-2016</strain>
    </source>
</reference>
<gene>
    <name evidence="19" type="ORF">BaRGS_00033264</name>
</gene>
<dbReference type="InterPro" id="IPR001320">
    <property type="entry name" value="Iontro_rcpt_C"/>
</dbReference>
<evidence type="ECO:0000256" key="13">
    <source>
        <dbReference type="PIRSR" id="PIRSR601508-2"/>
    </source>
</evidence>
<evidence type="ECO:0008006" key="21">
    <source>
        <dbReference type="Google" id="ProtNLM"/>
    </source>
</evidence>
<dbReference type="Pfam" id="PF10613">
    <property type="entry name" value="Lig_chan-Glu_bd"/>
    <property type="match status" value="1"/>
</dbReference>
<keyword evidence="5 15" id="KW-1133">Transmembrane helix</keyword>
<feature type="chain" id="PRO_5044759190" description="Ionotropic glutamate receptor C-terminal domain-containing protein" evidence="16">
    <location>
        <begin position="22"/>
        <end position="479"/>
    </location>
</feature>
<keyword evidence="3" id="KW-1003">Cell membrane</keyword>
<dbReference type="PRINTS" id="PR00177">
    <property type="entry name" value="NMDARECEPTOR"/>
</dbReference>
<dbReference type="SMART" id="SM00079">
    <property type="entry name" value="PBPe"/>
    <property type="match status" value="1"/>
</dbReference>
<feature type="region of interest" description="Disordered" evidence="14">
    <location>
        <begin position="458"/>
        <end position="479"/>
    </location>
</feature>
<evidence type="ECO:0000256" key="7">
    <source>
        <dbReference type="ARBA" id="ARBA00023136"/>
    </source>
</evidence>
<evidence type="ECO:0000256" key="5">
    <source>
        <dbReference type="ARBA" id="ARBA00022989"/>
    </source>
</evidence>
<dbReference type="SMART" id="SM00918">
    <property type="entry name" value="Lig_chan-Glu_bd"/>
    <property type="match status" value="1"/>
</dbReference>
<evidence type="ECO:0000313" key="20">
    <source>
        <dbReference type="Proteomes" id="UP001519460"/>
    </source>
</evidence>
<dbReference type="Pfam" id="PF00060">
    <property type="entry name" value="Lig_chan"/>
    <property type="match status" value="1"/>
</dbReference>
<dbReference type="GO" id="GO:0034220">
    <property type="term" value="P:monoatomic ion transmembrane transport"/>
    <property type="evidence" value="ECO:0007669"/>
    <property type="project" value="UniProtKB-KW"/>
</dbReference>
<dbReference type="Proteomes" id="UP001519460">
    <property type="component" value="Unassembled WGS sequence"/>
</dbReference>
<keyword evidence="7 15" id="KW-0472">Membrane</keyword>
<accession>A0ABD0JKK2</accession>
<dbReference type="Gene3D" id="1.10.287.70">
    <property type="match status" value="1"/>
</dbReference>
<evidence type="ECO:0000259" key="18">
    <source>
        <dbReference type="SMART" id="SM00918"/>
    </source>
</evidence>
<comment type="caution">
    <text evidence="19">The sequence shown here is derived from an EMBL/GenBank/DDBJ whole genome shotgun (WGS) entry which is preliminary data.</text>
</comment>
<feature type="domain" description="Ionotropic glutamate receptor C-terminal" evidence="17">
    <location>
        <begin position="18"/>
        <end position="385"/>
    </location>
</feature>
<feature type="binding site" evidence="12">
    <location>
        <position position="99"/>
    </location>
    <ligand>
        <name>L-glutamate</name>
        <dbReference type="ChEBI" id="CHEBI:29985"/>
    </ligand>
</feature>
<dbReference type="GO" id="GO:0005886">
    <property type="term" value="C:plasma membrane"/>
    <property type="evidence" value="ECO:0007669"/>
    <property type="project" value="UniProtKB-SubCell"/>
</dbReference>
<feature type="signal peptide" evidence="16">
    <location>
        <begin position="1"/>
        <end position="21"/>
    </location>
</feature>
<dbReference type="InterPro" id="IPR015683">
    <property type="entry name" value="Ionotropic_Glu_rcpt"/>
</dbReference>
<feature type="transmembrane region" description="Helical" evidence="15">
    <location>
        <begin position="218"/>
        <end position="241"/>
    </location>
</feature>
<evidence type="ECO:0000256" key="6">
    <source>
        <dbReference type="ARBA" id="ARBA00023065"/>
    </source>
</evidence>
<keyword evidence="16" id="KW-0732">Signal</keyword>
<keyword evidence="6" id="KW-0406">Ion transport</keyword>
<dbReference type="InterPro" id="IPR001508">
    <property type="entry name" value="Iono_Glu_rcpt_met"/>
</dbReference>
<evidence type="ECO:0000256" key="16">
    <source>
        <dbReference type="SAM" id="SignalP"/>
    </source>
</evidence>